<dbReference type="EMBL" id="VUJU01008448">
    <property type="protein sequence ID" value="KAF0730680.1"/>
    <property type="molecule type" value="Genomic_DNA"/>
</dbReference>
<comment type="caution">
    <text evidence="1">The sequence shown here is derived from an EMBL/GenBank/DDBJ whole genome shotgun (WGS) entry which is preliminary data.</text>
</comment>
<dbReference type="AlphaFoldDB" id="A0A6G0WTC5"/>
<gene>
    <name evidence="1" type="ORF">FWK35_00016996</name>
</gene>
<proteinExistence type="predicted"/>
<keyword evidence="2" id="KW-1185">Reference proteome</keyword>
<evidence type="ECO:0000313" key="2">
    <source>
        <dbReference type="Proteomes" id="UP000478052"/>
    </source>
</evidence>
<name>A0A6G0WTC5_APHCR</name>
<accession>A0A6G0WTC5</accession>
<protein>
    <submittedName>
        <fullName evidence="1">C2H2-type domain-containing protein</fullName>
    </submittedName>
</protein>
<evidence type="ECO:0000313" key="1">
    <source>
        <dbReference type="EMBL" id="KAF0730680.1"/>
    </source>
</evidence>
<dbReference type="OrthoDB" id="7961282at2759"/>
<reference evidence="1 2" key="1">
    <citation type="submission" date="2019-08" db="EMBL/GenBank/DDBJ databases">
        <title>Whole genome of Aphis craccivora.</title>
        <authorList>
            <person name="Voronova N.V."/>
            <person name="Shulinski R.S."/>
            <person name="Bandarenka Y.V."/>
            <person name="Zhorov D.G."/>
            <person name="Warner D."/>
        </authorList>
    </citation>
    <scope>NUCLEOTIDE SEQUENCE [LARGE SCALE GENOMIC DNA]</scope>
    <source>
        <strain evidence="1">180601</strain>
        <tissue evidence="1">Whole Body</tissue>
    </source>
</reference>
<sequence length="175" mass="20641">FCKVHKSIMQNLSKENDSLLCNCINCREDLEKNDFTLTDIYKDSILNQITTFHVTGNLSVDIMHDIYEDNLKLKHHILIHYPRIIHKSGSPRHFWCFRYKAKHKELKMYAKAITSRRNICLTLANKHQFKFAYFLLNRKKNSLLVEALEKHEIDSKHEDICFTASAPEKTVGIYN</sequence>
<feature type="non-terminal residue" evidence="1">
    <location>
        <position position="1"/>
    </location>
</feature>
<dbReference type="Proteomes" id="UP000478052">
    <property type="component" value="Unassembled WGS sequence"/>
</dbReference>
<organism evidence="1 2">
    <name type="scientific">Aphis craccivora</name>
    <name type="common">Cowpea aphid</name>
    <dbReference type="NCBI Taxonomy" id="307492"/>
    <lineage>
        <taxon>Eukaryota</taxon>
        <taxon>Metazoa</taxon>
        <taxon>Ecdysozoa</taxon>
        <taxon>Arthropoda</taxon>
        <taxon>Hexapoda</taxon>
        <taxon>Insecta</taxon>
        <taxon>Pterygota</taxon>
        <taxon>Neoptera</taxon>
        <taxon>Paraneoptera</taxon>
        <taxon>Hemiptera</taxon>
        <taxon>Sternorrhyncha</taxon>
        <taxon>Aphidomorpha</taxon>
        <taxon>Aphidoidea</taxon>
        <taxon>Aphididae</taxon>
        <taxon>Aphidini</taxon>
        <taxon>Aphis</taxon>
        <taxon>Aphis</taxon>
    </lineage>
</organism>